<gene>
    <name evidence="1" type="ORF">RFH51_03820</name>
</gene>
<name>A0AAW8JE18_9GAMM</name>
<protein>
    <submittedName>
        <fullName evidence="1">Uncharacterized protein</fullName>
    </submittedName>
</protein>
<dbReference type="RefSeq" id="WP_308955130.1">
    <property type="nucleotide sequence ID" value="NZ_DAMBEH010000009.1"/>
</dbReference>
<organism evidence="1 2">
    <name type="scientific">Acinetobacter gerneri</name>
    <dbReference type="NCBI Taxonomy" id="202952"/>
    <lineage>
        <taxon>Bacteria</taxon>
        <taxon>Pseudomonadati</taxon>
        <taxon>Pseudomonadota</taxon>
        <taxon>Gammaproteobacteria</taxon>
        <taxon>Moraxellales</taxon>
        <taxon>Moraxellaceae</taxon>
        <taxon>Acinetobacter</taxon>
    </lineage>
</organism>
<sequence>MDSTQKKIEIIPYTATIPSIDLKKIEGHTCSQIPSFTIKNHVLEELSADYYQTKADGTPDYVEYSAEDEKNEDNQYIVDETGVKKTLPFLAYKYANNIVDITFDADKNTFTAYLNLKVCLAEMVEIATGNVVTYTDRMLDNKNFEVRAKNTTPQDQANLDKLQSQINSVLNKDGYYFSPKNCEKEGGCTCKIYFVFNMSMTQKNTVADRYIRAEINLLELSERQNTKFWAFYSVLKGEKSSPVRISVDASGTVITHGGELQKFEYHEEAINVSAHECGHLYGYPDEYFVKGGAVHTMYIDKKTLLVDVKMAEPPNDWKRDITGNLMNRASPNKLPVMPEYYLNVYKNIFEQKTKLLWEIKK</sequence>
<proteinExistence type="predicted"/>
<evidence type="ECO:0000313" key="1">
    <source>
        <dbReference type="EMBL" id="MDQ9070590.1"/>
    </source>
</evidence>
<reference evidence="1" key="1">
    <citation type="submission" date="2023-08" db="EMBL/GenBank/DDBJ databases">
        <title>Emergence of clinically-relevant ST2 carbapenem-resistant Acinetobacter baumannii strains in hospital sewages in Zhejiang, East of China.</title>
        <authorList>
            <person name="Kaichao C."/>
            <person name="Zhang R."/>
        </authorList>
    </citation>
    <scope>NUCLEOTIDE SEQUENCE</scope>
    <source>
        <strain evidence="1">M-SY-60</strain>
    </source>
</reference>
<dbReference type="Proteomes" id="UP001243195">
    <property type="component" value="Unassembled WGS sequence"/>
</dbReference>
<comment type="caution">
    <text evidence="1">The sequence shown here is derived from an EMBL/GenBank/DDBJ whole genome shotgun (WGS) entry which is preliminary data.</text>
</comment>
<dbReference type="AlphaFoldDB" id="A0AAW8JE18"/>
<accession>A0AAW8JE18</accession>
<evidence type="ECO:0000313" key="2">
    <source>
        <dbReference type="Proteomes" id="UP001243195"/>
    </source>
</evidence>
<dbReference type="EMBL" id="JAVIDA010000003">
    <property type="protein sequence ID" value="MDQ9070590.1"/>
    <property type="molecule type" value="Genomic_DNA"/>
</dbReference>